<name>A0A558AID6_9PSEU</name>
<dbReference type="Proteomes" id="UP000318578">
    <property type="component" value="Unassembled WGS sequence"/>
</dbReference>
<keyword evidence="2" id="KW-0067">ATP-binding</keyword>
<feature type="domain" description="Helicase ATP-binding" evidence="3">
    <location>
        <begin position="41"/>
        <end position="220"/>
    </location>
</feature>
<dbReference type="InterPro" id="IPR052511">
    <property type="entry name" value="ATP-dep_Helicase"/>
</dbReference>
<dbReference type="PANTHER" id="PTHR47962:SF5">
    <property type="entry name" value="ATP-DEPENDENT HELICASE LHR-RELATED"/>
    <property type="match status" value="1"/>
</dbReference>
<dbReference type="OrthoDB" id="3197455at2"/>
<proteinExistence type="predicted"/>
<dbReference type="PROSITE" id="PS51194">
    <property type="entry name" value="HELICASE_CTER"/>
    <property type="match status" value="1"/>
</dbReference>
<dbReference type="GO" id="GO:0003677">
    <property type="term" value="F:DNA binding"/>
    <property type="evidence" value="ECO:0007669"/>
    <property type="project" value="TreeGrafter"/>
</dbReference>
<dbReference type="Pfam" id="PF00270">
    <property type="entry name" value="DEAD"/>
    <property type="match status" value="1"/>
</dbReference>
<evidence type="ECO:0000259" key="4">
    <source>
        <dbReference type="PROSITE" id="PS51194"/>
    </source>
</evidence>
<gene>
    <name evidence="5" type="ORF">FNH06_07425</name>
</gene>
<dbReference type="Gene3D" id="3.40.50.300">
    <property type="entry name" value="P-loop containing nucleotide triphosphate hydrolases"/>
    <property type="match status" value="2"/>
</dbReference>
<dbReference type="InterPro" id="IPR001650">
    <property type="entry name" value="Helicase_C-like"/>
</dbReference>
<reference evidence="5 6" key="1">
    <citation type="submission" date="2019-07" db="EMBL/GenBank/DDBJ databases">
        <title>New species of Amycolatopsis and Streptomyces.</title>
        <authorList>
            <person name="Duangmal K."/>
            <person name="Teo W.F.A."/>
            <person name="Lipun K."/>
        </authorList>
    </citation>
    <scope>NUCLEOTIDE SEQUENCE [LARGE SCALE GENOMIC DNA]</scope>
    <source>
        <strain evidence="5 6">JCM 30562</strain>
    </source>
</reference>
<accession>A0A558AID6</accession>
<dbReference type="InterPro" id="IPR014001">
    <property type="entry name" value="Helicase_ATP-bd"/>
</dbReference>
<dbReference type="GO" id="GO:0016887">
    <property type="term" value="F:ATP hydrolysis activity"/>
    <property type="evidence" value="ECO:0007669"/>
    <property type="project" value="TreeGrafter"/>
</dbReference>
<dbReference type="SUPFAM" id="SSF52540">
    <property type="entry name" value="P-loop containing nucleoside triphosphate hydrolases"/>
    <property type="match status" value="2"/>
</dbReference>
<keyword evidence="5" id="KW-0347">Helicase</keyword>
<dbReference type="GO" id="GO:0004386">
    <property type="term" value="F:helicase activity"/>
    <property type="evidence" value="ECO:0007669"/>
    <property type="project" value="UniProtKB-KW"/>
</dbReference>
<evidence type="ECO:0000313" key="5">
    <source>
        <dbReference type="EMBL" id="TVT24033.1"/>
    </source>
</evidence>
<dbReference type="PANTHER" id="PTHR47962">
    <property type="entry name" value="ATP-DEPENDENT HELICASE LHR-RELATED-RELATED"/>
    <property type="match status" value="1"/>
</dbReference>
<comment type="caution">
    <text evidence="5">The sequence shown here is derived from an EMBL/GenBank/DDBJ whole genome shotgun (WGS) entry which is preliminary data.</text>
</comment>
<dbReference type="GO" id="GO:0005524">
    <property type="term" value="F:ATP binding"/>
    <property type="evidence" value="ECO:0007669"/>
    <property type="project" value="UniProtKB-KW"/>
</dbReference>
<feature type="domain" description="Helicase C-terminal" evidence="4">
    <location>
        <begin position="260"/>
        <end position="427"/>
    </location>
</feature>
<dbReference type="InterPro" id="IPR027417">
    <property type="entry name" value="P-loop_NTPase"/>
</dbReference>
<keyword evidence="1" id="KW-0547">Nucleotide-binding</keyword>
<dbReference type="RefSeq" id="WP_144635679.1">
    <property type="nucleotide sequence ID" value="NZ_BNAX01000018.1"/>
</dbReference>
<dbReference type="AlphaFoldDB" id="A0A558AID6"/>
<dbReference type="EMBL" id="VJZA01000008">
    <property type="protein sequence ID" value="TVT24033.1"/>
    <property type="molecule type" value="Genomic_DNA"/>
</dbReference>
<evidence type="ECO:0000259" key="3">
    <source>
        <dbReference type="PROSITE" id="PS51192"/>
    </source>
</evidence>
<dbReference type="PROSITE" id="PS51192">
    <property type="entry name" value="HELICASE_ATP_BIND_1"/>
    <property type="match status" value="1"/>
</dbReference>
<keyword evidence="6" id="KW-1185">Reference proteome</keyword>
<protein>
    <submittedName>
        <fullName evidence="5">DEAD/DEAH box helicase</fullName>
    </submittedName>
</protein>
<dbReference type="InterPro" id="IPR011545">
    <property type="entry name" value="DEAD/DEAH_box_helicase_dom"/>
</dbReference>
<dbReference type="SMART" id="SM00490">
    <property type="entry name" value="HELICc"/>
    <property type="match status" value="1"/>
</dbReference>
<dbReference type="Pfam" id="PF00271">
    <property type="entry name" value="Helicase_C"/>
    <property type="match status" value="1"/>
</dbReference>
<keyword evidence="5" id="KW-0378">Hydrolase</keyword>
<evidence type="ECO:0000256" key="2">
    <source>
        <dbReference type="ARBA" id="ARBA00022840"/>
    </source>
</evidence>
<dbReference type="CDD" id="cd17922">
    <property type="entry name" value="DEXHc_LHR-like"/>
    <property type="match status" value="1"/>
</dbReference>
<sequence>MHSPASASETLHFGLLHPRVQRWVWQQGWSELHDIQDAAIPAMLGGETDVLIGAATAAGKTEAAFLPICSNLAEPAGPGVRALYVGPLKALINDQFRRVEELCETLEIPVHRWHGDVAGARKKALLRAPSGILLITPESLEAMFVLRGTRIPAIFAGLQYVVIDELHSFLGTERGAQLLSQLHRLETALKRRVPRIGLSATLGDMSLAAAQLRPDHSDRMTVLESQATGQELRLQLRSYVDQPPVMTLDEDTPSVTSVRRIADHMFTTLRGRTNLVFANARSRVELYSSELADRSAQARVPNEFHAHHGNLAKELREDVEAMLKDPTRPATAVCTTTLEMGIDIGAIAEVAQIGPPPSVAALRQRLGRSGRRDEPAVLRAYCATVGTDARTTPLDRLHLPLVQMIASIELLLERWCEPPDPAQLHLSTLVQQLLSLIAQHGGAQPVQAYRVLCGRGSPFSAVTSEQFTQLLRALGAHDVLTQTGDGTLLLGGRGEVTVNHYSFYAAFQTPEEYRLVHSGRQLGTMPVDFPLYEGLLLLFAGRRWRVLAINDDDKSVQLVPAHGGTPPYLGDAAGSVHTGVRTRMRALLEGDRTPVYADAQTRALLEQARRDYAALGLDESPIIVEGSDTLFFPWIGNRQLHTLAAILSATGVDAAAEGAALRLVGCGWAVAVKALSAVVQGPVPLPVEVARKVGNKATQKFDHWLGEELLCEQYASASLDCDGALHAAESLVGQEFRE</sequence>
<evidence type="ECO:0000256" key="1">
    <source>
        <dbReference type="ARBA" id="ARBA00022741"/>
    </source>
</evidence>
<organism evidence="5 6">
    <name type="scientific">Amycolatopsis acidiphila</name>
    <dbReference type="NCBI Taxonomy" id="715473"/>
    <lineage>
        <taxon>Bacteria</taxon>
        <taxon>Bacillati</taxon>
        <taxon>Actinomycetota</taxon>
        <taxon>Actinomycetes</taxon>
        <taxon>Pseudonocardiales</taxon>
        <taxon>Pseudonocardiaceae</taxon>
        <taxon>Amycolatopsis</taxon>
    </lineage>
</organism>
<dbReference type="SMART" id="SM00487">
    <property type="entry name" value="DEXDc"/>
    <property type="match status" value="1"/>
</dbReference>
<evidence type="ECO:0000313" key="6">
    <source>
        <dbReference type="Proteomes" id="UP000318578"/>
    </source>
</evidence>